<evidence type="ECO:0000313" key="2">
    <source>
        <dbReference type="Proteomes" id="UP000293162"/>
    </source>
</evidence>
<dbReference type="PIRSF" id="PIRSF035652">
    <property type="entry name" value="CHP02436"/>
    <property type="match status" value="1"/>
</dbReference>
<dbReference type="InterPro" id="IPR012657">
    <property type="entry name" value="23S_rRNA-intervening_sequence"/>
</dbReference>
<gene>
    <name evidence="1" type="ORF">EWM59_14355</name>
</gene>
<organism evidence="1 2">
    <name type="scientific">Emticicia agri</name>
    <dbReference type="NCBI Taxonomy" id="2492393"/>
    <lineage>
        <taxon>Bacteria</taxon>
        <taxon>Pseudomonadati</taxon>
        <taxon>Bacteroidota</taxon>
        <taxon>Cytophagia</taxon>
        <taxon>Cytophagales</taxon>
        <taxon>Leadbetterellaceae</taxon>
        <taxon>Emticicia</taxon>
    </lineage>
</organism>
<dbReference type="EMBL" id="SEWF01000020">
    <property type="protein sequence ID" value="RYU94871.1"/>
    <property type="molecule type" value="Genomic_DNA"/>
</dbReference>
<dbReference type="RefSeq" id="WP_130021714.1">
    <property type="nucleotide sequence ID" value="NZ_SEWF01000020.1"/>
</dbReference>
<dbReference type="SUPFAM" id="SSF158446">
    <property type="entry name" value="IVS-encoded protein-like"/>
    <property type="match status" value="1"/>
</dbReference>
<dbReference type="AlphaFoldDB" id="A0A4Q5LYD0"/>
<name>A0A4Q5LYD0_9BACT</name>
<sequence length="117" mass="13046">MNSVELKSRTKQFSLRVIRLVRALPADKVADVIGKQLLRSGTSVGANYRSACRAKSQADFINKIHIAEEETDESIFWMELLIEGKIVEDGLLHDLMKEASELLAIFSASAITARKNK</sequence>
<reference evidence="1 2" key="1">
    <citation type="submission" date="2019-02" db="EMBL/GenBank/DDBJ databases">
        <title>Bacterial novel species Emticicia sp. 17J42-9 isolated from soil.</title>
        <authorList>
            <person name="Jung H.-Y."/>
        </authorList>
    </citation>
    <scope>NUCLEOTIDE SEQUENCE [LARGE SCALE GENOMIC DNA]</scope>
    <source>
        <strain evidence="1 2">17J42-9</strain>
    </source>
</reference>
<evidence type="ECO:0000313" key="1">
    <source>
        <dbReference type="EMBL" id="RYU94871.1"/>
    </source>
</evidence>
<keyword evidence="2" id="KW-1185">Reference proteome</keyword>
<dbReference type="PANTHER" id="PTHR38471">
    <property type="entry name" value="FOUR HELIX BUNDLE PROTEIN"/>
    <property type="match status" value="1"/>
</dbReference>
<dbReference type="OrthoDB" id="285993at2"/>
<accession>A0A4Q5LYD0</accession>
<dbReference type="PANTHER" id="PTHR38471:SF2">
    <property type="entry name" value="FOUR HELIX BUNDLE PROTEIN"/>
    <property type="match status" value="1"/>
</dbReference>
<protein>
    <submittedName>
        <fullName evidence="1">Four helix bundle protein</fullName>
    </submittedName>
</protein>
<dbReference type="Pfam" id="PF05635">
    <property type="entry name" value="23S_rRNA_IVP"/>
    <property type="match status" value="1"/>
</dbReference>
<dbReference type="NCBIfam" id="TIGR02436">
    <property type="entry name" value="four helix bundle protein"/>
    <property type="match status" value="1"/>
</dbReference>
<dbReference type="InterPro" id="IPR036583">
    <property type="entry name" value="23S_rRNA_IVS_sf"/>
</dbReference>
<dbReference type="Gene3D" id="1.20.1440.60">
    <property type="entry name" value="23S rRNA-intervening sequence"/>
    <property type="match status" value="1"/>
</dbReference>
<comment type="caution">
    <text evidence="1">The sequence shown here is derived from an EMBL/GenBank/DDBJ whole genome shotgun (WGS) entry which is preliminary data.</text>
</comment>
<proteinExistence type="predicted"/>
<dbReference type="Proteomes" id="UP000293162">
    <property type="component" value="Unassembled WGS sequence"/>
</dbReference>